<feature type="domain" description="PDZ" evidence="6">
    <location>
        <begin position="458"/>
        <end position="531"/>
    </location>
</feature>
<feature type="compositionally biased region" description="Basic and acidic residues" evidence="5">
    <location>
        <begin position="621"/>
        <end position="632"/>
    </location>
</feature>
<dbReference type="InterPro" id="IPR036034">
    <property type="entry name" value="PDZ_sf"/>
</dbReference>
<evidence type="ECO:0000313" key="8">
    <source>
        <dbReference type="Proteomes" id="UP000186817"/>
    </source>
</evidence>
<dbReference type="Pfam" id="PF02466">
    <property type="entry name" value="Tim17"/>
    <property type="match status" value="1"/>
</dbReference>
<evidence type="ECO:0000256" key="2">
    <source>
        <dbReference type="ARBA" id="ARBA00023180"/>
    </source>
</evidence>
<dbReference type="InterPro" id="IPR000863">
    <property type="entry name" value="Sulfotransferase_dom"/>
</dbReference>
<evidence type="ECO:0000256" key="4">
    <source>
        <dbReference type="PIRSR" id="PIRSR637359-2"/>
    </source>
</evidence>
<name>A0A1Q9CD70_SYMMI</name>
<feature type="binding site" evidence="4">
    <location>
        <position position="175"/>
    </location>
    <ligand>
        <name>3'-phosphoadenylyl sulfate</name>
        <dbReference type="ChEBI" id="CHEBI:58339"/>
    </ligand>
</feature>
<dbReference type="OrthoDB" id="411451at2759"/>
<dbReference type="AlphaFoldDB" id="A0A1Q9CD70"/>
<dbReference type="PROSITE" id="PS50106">
    <property type="entry name" value="PDZ"/>
    <property type="match status" value="1"/>
</dbReference>
<dbReference type="GO" id="GO:0008146">
    <property type="term" value="F:sulfotransferase activity"/>
    <property type="evidence" value="ECO:0007669"/>
    <property type="project" value="InterPro"/>
</dbReference>
<dbReference type="InterPro" id="IPR027417">
    <property type="entry name" value="P-loop_NTPase"/>
</dbReference>
<keyword evidence="8" id="KW-1185">Reference proteome</keyword>
<reference evidence="7 8" key="1">
    <citation type="submission" date="2016-02" db="EMBL/GenBank/DDBJ databases">
        <title>Genome analysis of coral dinoflagellate symbionts highlights evolutionary adaptations to a symbiotic lifestyle.</title>
        <authorList>
            <person name="Aranda M."/>
            <person name="Li Y."/>
            <person name="Liew Y.J."/>
            <person name="Baumgarten S."/>
            <person name="Simakov O."/>
            <person name="Wilson M."/>
            <person name="Piel J."/>
            <person name="Ashoor H."/>
            <person name="Bougouffa S."/>
            <person name="Bajic V.B."/>
            <person name="Ryu T."/>
            <person name="Ravasi T."/>
            <person name="Bayer T."/>
            <person name="Micklem G."/>
            <person name="Kim H."/>
            <person name="Bhak J."/>
            <person name="Lajeunesse T.C."/>
            <person name="Voolstra C.R."/>
        </authorList>
    </citation>
    <scope>NUCLEOTIDE SEQUENCE [LARGE SCALE GENOMIC DNA]</scope>
    <source>
        <strain evidence="7 8">CCMP2467</strain>
    </source>
</reference>
<sequence length="764" mass="84492">MICCCGTEEEEVVEEAPVVSVLGGSEPGEIVKTSALQAPKKAPLTGPGRSFTVTIEATRETGLVLDDLDARDAMASRWLASRRVLVVPGAMKSGTCSLRAQLQWMANGDDLSLPSQELHFFDEDEEWARGPAYYASWFEDCSMIGDVTPSYLYIPAAIERLADQLPQAQLVVLLRNPIARAVSHQNHDHDKNRPVGSLSQRYQKEMASYGSPPSRSDAFRRGLYAEQMERLLHFFPADQVLVIIAERYRKQPEKELRRIRAFLGLKSVWFPAEALMEEHVRPEYSELLSAPLREELRRFYAADVQHLRGLLGDPLKDWDADFATFRPPVLLRPRYVVSWLPVGSSTSAESEVSRELVERQRRRLANPLPFVQATDPQIVTPNVIHSLAAGTSGPVIASIPEGAVQDFNMKNPASAVCPNDLILAVNAVEGEVKAIIQQLQSLDKTPLTLKILRPQEMKISMGKKPNASLGLQMNFSSFSAGAVVDMIAESGVAYGWNESQPEEKRLRRGDRLVAIDGQYLKGEEMIEALKQKKGQDFGLPGSSCSGGAWGAMAHKSNPYKKARSKFRWKWKKKRTRRLQKKRRKMRWATLTCINSRRFPLLNSLSSRKPMSATADAGEQASTRRRDMTSEPRRLPCPERIIDMVGFAFGCGTLGGFGMTFTRSLRDHPKGHRFSGALAAAQARAPQLGSTFALWSGLFHAFECAVSQRHPDPQGARSSLDAAFCGFLTAGVLSIRQGPRVASMNAAVGAFCVALVDVVSGTARL</sequence>
<dbReference type="InterPro" id="IPR037359">
    <property type="entry name" value="NST/OST"/>
</dbReference>
<evidence type="ECO:0000256" key="1">
    <source>
        <dbReference type="ARBA" id="ARBA00022679"/>
    </source>
</evidence>
<dbReference type="PANTHER" id="PTHR10605:SF56">
    <property type="entry name" value="BIFUNCTIONAL HEPARAN SULFATE N-DEACETYLASE_N-SULFOTRANSFERASE"/>
    <property type="match status" value="1"/>
</dbReference>
<dbReference type="PANTHER" id="PTHR10605">
    <property type="entry name" value="HEPARAN SULFATE SULFOTRANSFERASE"/>
    <property type="match status" value="1"/>
</dbReference>
<keyword evidence="1" id="KW-0808">Transferase</keyword>
<dbReference type="Proteomes" id="UP000186817">
    <property type="component" value="Unassembled WGS sequence"/>
</dbReference>
<dbReference type="SUPFAM" id="SSF52540">
    <property type="entry name" value="P-loop containing nucleoside triphosphate hydrolases"/>
    <property type="match status" value="1"/>
</dbReference>
<dbReference type="Gene3D" id="3.40.50.300">
    <property type="entry name" value="P-loop containing nucleotide triphosphate hydrolases"/>
    <property type="match status" value="1"/>
</dbReference>
<evidence type="ECO:0000256" key="5">
    <source>
        <dbReference type="SAM" id="MobiDB-lite"/>
    </source>
</evidence>
<feature type="region of interest" description="Disordered" evidence="5">
    <location>
        <begin position="609"/>
        <end position="632"/>
    </location>
</feature>
<dbReference type="CDD" id="cd00136">
    <property type="entry name" value="PDZ_canonical"/>
    <property type="match status" value="1"/>
</dbReference>
<dbReference type="Gene3D" id="2.30.42.10">
    <property type="match status" value="1"/>
</dbReference>
<feature type="active site" description="For sulfotransferase activity" evidence="3">
    <location>
        <position position="92"/>
    </location>
</feature>
<feature type="binding site" evidence="4">
    <location>
        <position position="183"/>
    </location>
    <ligand>
        <name>3'-phosphoadenylyl sulfate</name>
        <dbReference type="ChEBI" id="CHEBI:58339"/>
    </ligand>
</feature>
<comment type="caution">
    <text evidence="7">The sequence shown here is derived from an EMBL/GenBank/DDBJ whole genome shotgun (WGS) entry which is preliminary data.</text>
</comment>
<evidence type="ECO:0000313" key="7">
    <source>
        <dbReference type="EMBL" id="OLP80883.1"/>
    </source>
</evidence>
<proteinExistence type="predicted"/>
<dbReference type="Pfam" id="PF00685">
    <property type="entry name" value="Sulfotransfer_1"/>
    <property type="match status" value="1"/>
</dbReference>
<dbReference type="SUPFAM" id="SSF50156">
    <property type="entry name" value="PDZ domain-like"/>
    <property type="match status" value="1"/>
</dbReference>
<keyword evidence="2" id="KW-0325">Glycoprotein</keyword>
<evidence type="ECO:0000259" key="6">
    <source>
        <dbReference type="PROSITE" id="PS50106"/>
    </source>
</evidence>
<dbReference type="InterPro" id="IPR001478">
    <property type="entry name" value="PDZ"/>
</dbReference>
<accession>A0A1Q9CD70</accession>
<protein>
    <submittedName>
        <fullName evidence="7">Mitochondrial import inner membrane translocase subunit TIM17-2</fullName>
    </submittedName>
</protein>
<gene>
    <name evidence="7" type="primary">TIM17-2</name>
    <name evidence="7" type="ORF">AK812_SmicGene38653</name>
</gene>
<evidence type="ECO:0000256" key="3">
    <source>
        <dbReference type="PIRSR" id="PIRSR637359-1"/>
    </source>
</evidence>
<organism evidence="7 8">
    <name type="scientific">Symbiodinium microadriaticum</name>
    <name type="common">Dinoflagellate</name>
    <name type="synonym">Zooxanthella microadriatica</name>
    <dbReference type="NCBI Taxonomy" id="2951"/>
    <lineage>
        <taxon>Eukaryota</taxon>
        <taxon>Sar</taxon>
        <taxon>Alveolata</taxon>
        <taxon>Dinophyceae</taxon>
        <taxon>Suessiales</taxon>
        <taxon>Symbiodiniaceae</taxon>
        <taxon>Symbiodinium</taxon>
    </lineage>
</organism>
<dbReference type="EMBL" id="LSRX01001336">
    <property type="protein sequence ID" value="OLP80883.1"/>
    <property type="molecule type" value="Genomic_DNA"/>
</dbReference>